<name>A0ABU0TY44_MICTR</name>
<dbReference type="InterPro" id="IPR057204">
    <property type="entry name" value="DUF7882"/>
</dbReference>
<evidence type="ECO:0000313" key="3">
    <source>
        <dbReference type="Proteomes" id="UP001226691"/>
    </source>
</evidence>
<evidence type="ECO:0000313" key="2">
    <source>
        <dbReference type="EMBL" id="MDQ1124588.1"/>
    </source>
</evidence>
<accession>A0ABU0TY44</accession>
<comment type="caution">
    <text evidence="2">The sequence shown here is derived from an EMBL/GenBank/DDBJ whole genome shotgun (WGS) entry which is preliminary data.</text>
</comment>
<feature type="domain" description="DUF7882" evidence="1">
    <location>
        <begin position="1"/>
        <end position="91"/>
    </location>
</feature>
<sequence length="94" mass="10830">MGRLIYRPDQTFDIDDTLLVALRVVLMNKLRRREGFMLHLPSPQGGRASLWVSPHVPIVLQFYGRFPPRVDRALVAEMMQEASEPDGLTLFYES</sequence>
<dbReference type="Proteomes" id="UP001226691">
    <property type="component" value="Unassembled WGS sequence"/>
</dbReference>
<gene>
    <name evidence="2" type="ORF">QE412_003161</name>
</gene>
<proteinExistence type="predicted"/>
<evidence type="ECO:0000259" key="1">
    <source>
        <dbReference type="Pfam" id="PF25355"/>
    </source>
</evidence>
<keyword evidence="3" id="KW-1185">Reference proteome</keyword>
<reference evidence="2 3" key="1">
    <citation type="submission" date="2023-07" db="EMBL/GenBank/DDBJ databases">
        <title>Functional and genomic diversity of the sorghum phyllosphere microbiome.</title>
        <authorList>
            <person name="Shade A."/>
        </authorList>
    </citation>
    <scope>NUCLEOTIDE SEQUENCE [LARGE SCALE GENOMIC DNA]</scope>
    <source>
        <strain evidence="2 3">SORGH_AS_1207</strain>
    </source>
</reference>
<dbReference type="EMBL" id="JAUTBF010000001">
    <property type="protein sequence ID" value="MDQ1124588.1"/>
    <property type="molecule type" value="Genomic_DNA"/>
</dbReference>
<dbReference type="RefSeq" id="WP_307486010.1">
    <property type="nucleotide sequence ID" value="NZ_JAUTBF010000001.1"/>
</dbReference>
<organism evidence="2 3">
    <name type="scientific">Microbacterium trichothecenolyticum</name>
    <name type="common">Aureobacterium trichothecenolyticum</name>
    <dbReference type="NCBI Taxonomy" id="69370"/>
    <lineage>
        <taxon>Bacteria</taxon>
        <taxon>Bacillati</taxon>
        <taxon>Actinomycetota</taxon>
        <taxon>Actinomycetes</taxon>
        <taxon>Micrococcales</taxon>
        <taxon>Microbacteriaceae</taxon>
        <taxon>Microbacterium</taxon>
    </lineage>
</organism>
<dbReference type="Pfam" id="PF25355">
    <property type="entry name" value="DUF7882"/>
    <property type="match status" value="1"/>
</dbReference>
<protein>
    <recommendedName>
        <fullName evidence="1">DUF7882 domain-containing protein</fullName>
    </recommendedName>
</protein>